<dbReference type="RefSeq" id="WP_031043200.1">
    <property type="nucleotide sequence ID" value="NZ_JBEYZI010000012.1"/>
</dbReference>
<sequence length="260" mass="28017">MTIPDVSRRTLLARTSALVGTAALITLPGSALLATPAYAADNSHSRTPTGEEIREAYRRFQKNRTRVHTGKPSSNGWEMEKTEDGGGSISSRPVPGTPLTGISVRTGDVETVLVHVVRRFHYEIGELRKGDVIGWRSPGTVRKGLPEGNQASGTAVQIRPGFYPSGTKGGFFPTQLVVVRDILAELDGVVRWSGDDRHADESLFYIDVKPGDARLAAVANKIRTWQATPGEGAGAPVDVLATGRRKAAENLRRLQQRTAA</sequence>
<evidence type="ECO:0000256" key="1">
    <source>
        <dbReference type="SAM" id="MobiDB-lite"/>
    </source>
</evidence>
<accession>A0A124HA03</accession>
<evidence type="ECO:0000313" key="4">
    <source>
        <dbReference type="Proteomes" id="UP000053039"/>
    </source>
</evidence>
<dbReference type="EMBL" id="LMWM01000023">
    <property type="protein sequence ID" value="KUM86602.1"/>
    <property type="molecule type" value="Genomic_DNA"/>
</dbReference>
<dbReference type="InterPro" id="IPR006311">
    <property type="entry name" value="TAT_signal"/>
</dbReference>
<gene>
    <name evidence="3" type="ORF">AQI94_21330</name>
</gene>
<organism evidence="3 4">
    <name type="scientific">Streptomyces pseudovenezuelae</name>
    <dbReference type="NCBI Taxonomy" id="67350"/>
    <lineage>
        <taxon>Bacteria</taxon>
        <taxon>Bacillati</taxon>
        <taxon>Actinomycetota</taxon>
        <taxon>Actinomycetes</taxon>
        <taxon>Kitasatosporales</taxon>
        <taxon>Streptomycetaceae</taxon>
        <taxon>Streptomyces</taxon>
        <taxon>Streptomyces aurantiacus group</taxon>
    </lineage>
</organism>
<protein>
    <recommendedName>
        <fullName evidence="5">YkuD domain-containing protein</fullName>
    </recommendedName>
</protein>
<evidence type="ECO:0000313" key="3">
    <source>
        <dbReference type="EMBL" id="KUM86602.1"/>
    </source>
</evidence>
<feature type="region of interest" description="Disordered" evidence="1">
    <location>
        <begin position="64"/>
        <end position="102"/>
    </location>
</feature>
<feature type="signal peptide" evidence="2">
    <location>
        <begin position="1"/>
        <end position="39"/>
    </location>
</feature>
<name>A0A124HA03_9ACTN</name>
<dbReference type="PROSITE" id="PS51318">
    <property type="entry name" value="TAT"/>
    <property type="match status" value="1"/>
</dbReference>
<keyword evidence="2" id="KW-0732">Signal</keyword>
<dbReference type="Proteomes" id="UP000053039">
    <property type="component" value="Unassembled WGS sequence"/>
</dbReference>
<proteinExistence type="predicted"/>
<evidence type="ECO:0000256" key="2">
    <source>
        <dbReference type="SAM" id="SignalP"/>
    </source>
</evidence>
<dbReference type="OrthoDB" id="3631190at2"/>
<reference evidence="3 4" key="1">
    <citation type="submission" date="2015-10" db="EMBL/GenBank/DDBJ databases">
        <title>Draft genome sequence of Streptomyces pseudovenezuelae DSM 40212, type strain for the species Streptomyces pseudovenezuelae.</title>
        <authorList>
            <person name="Ruckert C."/>
            <person name="Winkler A."/>
            <person name="Kalinowski J."/>
            <person name="Kampfer P."/>
            <person name="Glaeser S."/>
        </authorList>
    </citation>
    <scope>NUCLEOTIDE SEQUENCE [LARGE SCALE GENOMIC DNA]</scope>
    <source>
        <strain evidence="3 4">DSM 40212</strain>
    </source>
</reference>
<comment type="caution">
    <text evidence="3">The sequence shown here is derived from an EMBL/GenBank/DDBJ whole genome shotgun (WGS) entry which is preliminary data.</text>
</comment>
<feature type="chain" id="PRO_5007173094" description="YkuD domain-containing protein" evidence="2">
    <location>
        <begin position="40"/>
        <end position="260"/>
    </location>
</feature>
<dbReference type="AlphaFoldDB" id="A0A124HA03"/>
<evidence type="ECO:0008006" key="5">
    <source>
        <dbReference type="Google" id="ProtNLM"/>
    </source>
</evidence>